<feature type="compositionally biased region" description="Low complexity" evidence="1">
    <location>
        <begin position="35"/>
        <end position="53"/>
    </location>
</feature>
<keyword evidence="3" id="KW-1185">Reference proteome</keyword>
<accession>A0A4E0RHY9</accession>
<comment type="caution">
    <text evidence="2">The sequence shown here is derived from an EMBL/GenBank/DDBJ whole genome shotgun (WGS) entry which is preliminary data.</text>
</comment>
<dbReference type="Proteomes" id="UP000230066">
    <property type="component" value="Unassembled WGS sequence"/>
</dbReference>
<gene>
    <name evidence="2" type="ORF">D915_000905</name>
</gene>
<sequence>MERFMANRSHYHSSAYNANGGPAPFTGGFLGPQNGSISATSSESSLTSGLSESNPINTAATGNVTWRRFGVPLEPSVSFGAHSERWNEPQTILDDLALYERPFTGPWTSLDYRERQDGDRLGPVASSQLGNENSPNNHDRSSPLFYSLAPIQTTGCSTVCPNCRFEASNNTTPTTNTLENPHSSVQICTCSTHQRQLEPITSPSSRFGSYLDQHTPTKLVRTPSATHVTFPSLVFNRVSSSEHSGVYYDPHEQNSPSTRSVDGDSDLTGLGSPTSSTSGLELSGDVRAVNLISHDQVPLRTWI</sequence>
<proteinExistence type="predicted"/>
<feature type="compositionally biased region" description="Basic and acidic residues" evidence="1">
    <location>
        <begin position="111"/>
        <end position="120"/>
    </location>
</feature>
<feature type="compositionally biased region" description="Low complexity" evidence="1">
    <location>
        <begin position="266"/>
        <end position="281"/>
    </location>
</feature>
<feature type="region of interest" description="Disordered" evidence="1">
    <location>
        <begin position="107"/>
        <end position="139"/>
    </location>
</feature>
<feature type="compositionally biased region" description="Polar residues" evidence="1">
    <location>
        <begin position="125"/>
        <end position="136"/>
    </location>
</feature>
<reference evidence="2" key="1">
    <citation type="submission" date="2019-03" db="EMBL/GenBank/DDBJ databases">
        <title>Improved annotation for the trematode Fasciola hepatica.</title>
        <authorList>
            <person name="Choi Y.-J."/>
            <person name="Martin J."/>
            <person name="Mitreva M."/>
        </authorList>
    </citation>
    <scope>NUCLEOTIDE SEQUENCE [LARGE SCALE GENOMIC DNA]</scope>
</reference>
<dbReference type="AlphaFoldDB" id="A0A4E0RHY9"/>
<feature type="region of interest" description="Disordered" evidence="1">
    <location>
        <begin position="245"/>
        <end position="281"/>
    </location>
</feature>
<protein>
    <submittedName>
        <fullName evidence="2">Uncharacterized protein</fullName>
    </submittedName>
</protein>
<evidence type="ECO:0000313" key="3">
    <source>
        <dbReference type="Proteomes" id="UP000230066"/>
    </source>
</evidence>
<evidence type="ECO:0000313" key="2">
    <source>
        <dbReference type="EMBL" id="THD28339.1"/>
    </source>
</evidence>
<feature type="region of interest" description="Disordered" evidence="1">
    <location>
        <begin position="34"/>
        <end position="57"/>
    </location>
</feature>
<name>A0A4E0RHY9_FASHE</name>
<organism evidence="2 3">
    <name type="scientific">Fasciola hepatica</name>
    <name type="common">Liver fluke</name>
    <dbReference type="NCBI Taxonomy" id="6192"/>
    <lineage>
        <taxon>Eukaryota</taxon>
        <taxon>Metazoa</taxon>
        <taxon>Spiralia</taxon>
        <taxon>Lophotrochozoa</taxon>
        <taxon>Platyhelminthes</taxon>
        <taxon>Trematoda</taxon>
        <taxon>Digenea</taxon>
        <taxon>Plagiorchiida</taxon>
        <taxon>Echinostomata</taxon>
        <taxon>Echinostomatoidea</taxon>
        <taxon>Fasciolidae</taxon>
        <taxon>Fasciola</taxon>
    </lineage>
</organism>
<evidence type="ECO:0000256" key="1">
    <source>
        <dbReference type="SAM" id="MobiDB-lite"/>
    </source>
</evidence>
<dbReference type="EMBL" id="JXXN02000177">
    <property type="protein sequence ID" value="THD28339.1"/>
    <property type="molecule type" value="Genomic_DNA"/>
</dbReference>